<dbReference type="AlphaFoldDB" id="A0A951QIG5"/>
<dbReference type="EMBL" id="JAHHGZ010000001">
    <property type="protein sequence ID" value="MBW4665956.1"/>
    <property type="molecule type" value="Genomic_DNA"/>
</dbReference>
<reference evidence="3" key="1">
    <citation type="submission" date="2021-05" db="EMBL/GenBank/DDBJ databases">
        <authorList>
            <person name="Pietrasiak N."/>
            <person name="Ward R."/>
            <person name="Stajich J.E."/>
            <person name="Kurbessoian T."/>
        </authorList>
    </citation>
    <scope>NUCLEOTIDE SEQUENCE</scope>
    <source>
        <strain evidence="3">GSE-NOS-MK-12-04C</strain>
    </source>
</reference>
<dbReference type="GO" id="GO:0032259">
    <property type="term" value="P:methylation"/>
    <property type="evidence" value="ECO:0007669"/>
    <property type="project" value="UniProtKB-KW"/>
</dbReference>
<reference evidence="3" key="2">
    <citation type="journal article" date="2022" name="Microbiol. Resour. Announc.">
        <title>Metagenome Sequencing to Explore Phylogenomics of Terrestrial Cyanobacteria.</title>
        <authorList>
            <person name="Ward R.D."/>
            <person name="Stajich J.E."/>
            <person name="Johansen J.R."/>
            <person name="Huntemann M."/>
            <person name="Clum A."/>
            <person name="Foster B."/>
            <person name="Foster B."/>
            <person name="Roux S."/>
            <person name="Palaniappan K."/>
            <person name="Varghese N."/>
            <person name="Mukherjee S."/>
            <person name="Reddy T.B.K."/>
            <person name="Daum C."/>
            <person name="Copeland A."/>
            <person name="Chen I.A."/>
            <person name="Ivanova N.N."/>
            <person name="Kyrpides N.C."/>
            <person name="Shapiro N."/>
            <person name="Eloe-Fadrosh E.A."/>
            <person name="Pietrasiak N."/>
        </authorList>
    </citation>
    <scope>NUCLEOTIDE SEQUENCE</scope>
    <source>
        <strain evidence="3">GSE-NOS-MK-12-04C</strain>
    </source>
</reference>
<evidence type="ECO:0000256" key="1">
    <source>
        <dbReference type="SAM" id="Phobius"/>
    </source>
</evidence>
<comment type="caution">
    <text evidence="3">The sequence shown here is derived from an EMBL/GenBank/DDBJ whole genome shotgun (WGS) entry which is preliminary data.</text>
</comment>
<dbReference type="InterPro" id="IPR029063">
    <property type="entry name" value="SAM-dependent_MTases_sf"/>
</dbReference>
<keyword evidence="3" id="KW-0489">Methyltransferase</keyword>
<keyword evidence="1" id="KW-0472">Membrane</keyword>
<feature type="domain" description="Methyltransferase type 11" evidence="2">
    <location>
        <begin position="39"/>
        <end position="128"/>
    </location>
</feature>
<evidence type="ECO:0000313" key="4">
    <source>
        <dbReference type="Proteomes" id="UP000729701"/>
    </source>
</evidence>
<protein>
    <submittedName>
        <fullName evidence="3">Class I SAM-dependent methyltransferase</fullName>
    </submittedName>
</protein>
<sequence length="247" mass="28415">MKFLKEYWQSSQFLNFNLVERDTWVAQQASLIPENNSILDVGAGSCPYRKYFSHCDYKTQDFTSLSPEQLRGRSGYDKIDYVCDATNIPVTDANFDVIICTEVLEHVPEPIKVIYEFARILKPAGKILLTAPLGSGIHQEPYHFYGGYTPYWYQKFLTEAGFSDISIEPNGGFFKHYGQESIRFAQMTIPWKLNINIALRFLWVPLWLVLLPWFGLILPVACHFLDYLDKNKGFTIGYHVTATKKAA</sequence>
<evidence type="ECO:0000259" key="2">
    <source>
        <dbReference type="Pfam" id="PF08241"/>
    </source>
</evidence>
<keyword evidence="3" id="KW-0808">Transferase</keyword>
<feature type="transmembrane region" description="Helical" evidence="1">
    <location>
        <begin position="201"/>
        <end position="221"/>
    </location>
</feature>
<organism evidence="3 4">
    <name type="scientific">Cyanomargarita calcarea GSE-NOS-MK-12-04C</name>
    <dbReference type="NCBI Taxonomy" id="2839659"/>
    <lineage>
        <taxon>Bacteria</taxon>
        <taxon>Bacillati</taxon>
        <taxon>Cyanobacteriota</taxon>
        <taxon>Cyanophyceae</taxon>
        <taxon>Nostocales</taxon>
        <taxon>Cyanomargaritaceae</taxon>
        <taxon>Cyanomargarita</taxon>
    </lineage>
</organism>
<accession>A0A951QIG5</accession>
<dbReference type="GO" id="GO:0008757">
    <property type="term" value="F:S-adenosylmethionine-dependent methyltransferase activity"/>
    <property type="evidence" value="ECO:0007669"/>
    <property type="project" value="InterPro"/>
</dbReference>
<dbReference type="Pfam" id="PF08241">
    <property type="entry name" value="Methyltransf_11"/>
    <property type="match status" value="1"/>
</dbReference>
<proteinExistence type="predicted"/>
<gene>
    <name evidence="3" type="ORF">KME60_00580</name>
</gene>
<dbReference type="SUPFAM" id="SSF53335">
    <property type="entry name" value="S-adenosyl-L-methionine-dependent methyltransferases"/>
    <property type="match status" value="1"/>
</dbReference>
<evidence type="ECO:0000313" key="3">
    <source>
        <dbReference type="EMBL" id="MBW4665956.1"/>
    </source>
</evidence>
<dbReference type="Gene3D" id="3.40.50.150">
    <property type="entry name" value="Vaccinia Virus protein VP39"/>
    <property type="match status" value="1"/>
</dbReference>
<dbReference type="InterPro" id="IPR013216">
    <property type="entry name" value="Methyltransf_11"/>
</dbReference>
<dbReference type="Proteomes" id="UP000729701">
    <property type="component" value="Unassembled WGS sequence"/>
</dbReference>
<name>A0A951QIG5_9CYAN</name>
<keyword evidence="1" id="KW-1133">Transmembrane helix</keyword>
<dbReference type="CDD" id="cd02440">
    <property type="entry name" value="AdoMet_MTases"/>
    <property type="match status" value="1"/>
</dbReference>
<keyword evidence="1" id="KW-0812">Transmembrane</keyword>